<dbReference type="EC" id="2.6.1.16" evidence="3"/>
<keyword evidence="7" id="KW-0315">Glutamine amidotransferase</keyword>
<evidence type="ECO:0000256" key="6">
    <source>
        <dbReference type="ARBA" id="ARBA00022737"/>
    </source>
</evidence>
<keyword evidence="10" id="KW-0032">Aminotransferase</keyword>
<dbReference type="GO" id="GO:0097367">
    <property type="term" value="F:carbohydrate derivative binding"/>
    <property type="evidence" value="ECO:0007669"/>
    <property type="project" value="InterPro"/>
</dbReference>
<dbReference type="GO" id="GO:0004360">
    <property type="term" value="F:glutamine-fructose-6-phosphate transaminase (isomerizing) activity"/>
    <property type="evidence" value="ECO:0007669"/>
    <property type="project" value="UniProtKB-EC"/>
</dbReference>
<dbReference type="InterPro" id="IPR035490">
    <property type="entry name" value="GlmS/FrlB_SIS"/>
</dbReference>
<evidence type="ECO:0000256" key="7">
    <source>
        <dbReference type="ARBA" id="ARBA00022962"/>
    </source>
</evidence>
<proteinExistence type="predicted"/>
<dbReference type="Pfam" id="PF15302">
    <property type="entry name" value="P33MONOX"/>
    <property type="match status" value="1"/>
</dbReference>
<evidence type="ECO:0000313" key="10">
    <source>
        <dbReference type="EMBL" id="GLD70032.1"/>
    </source>
</evidence>
<feature type="compositionally biased region" description="Low complexity" evidence="8">
    <location>
        <begin position="173"/>
        <end position="190"/>
    </location>
</feature>
<dbReference type="InterPro" id="IPR001347">
    <property type="entry name" value="SIS_dom"/>
</dbReference>
<evidence type="ECO:0000256" key="4">
    <source>
        <dbReference type="ARBA" id="ARBA00022553"/>
    </source>
</evidence>
<keyword evidence="11" id="KW-1185">Reference proteome</keyword>
<dbReference type="Proteomes" id="UP001279410">
    <property type="component" value="Unassembled WGS sequence"/>
</dbReference>
<feature type="region of interest" description="Disordered" evidence="8">
    <location>
        <begin position="167"/>
        <end position="190"/>
    </location>
</feature>
<dbReference type="EMBL" id="BRZM01000323">
    <property type="protein sequence ID" value="GLD70032.1"/>
    <property type="molecule type" value="Genomic_DNA"/>
</dbReference>
<keyword evidence="4" id="KW-0597">Phosphoprotein</keyword>
<keyword evidence="5" id="KW-0808">Transferase</keyword>
<dbReference type="InterPro" id="IPR035466">
    <property type="entry name" value="GlmS/AgaS_SIS"/>
</dbReference>
<dbReference type="Gene3D" id="3.40.50.10490">
    <property type="entry name" value="Glucose-6-phosphate isomerase like protein, domain 1"/>
    <property type="match status" value="2"/>
</dbReference>
<dbReference type="GO" id="GO:0006487">
    <property type="term" value="P:protein N-linked glycosylation"/>
    <property type="evidence" value="ECO:0007669"/>
    <property type="project" value="TreeGrafter"/>
</dbReference>
<comment type="pathway">
    <text evidence="2">Nucleotide-sugar biosynthesis; UDP-N-acetyl-alpha-D-glucosamine biosynthesis; alpha-D-glucosamine 6-phosphate from D-fructose 6-phosphate: step 1/1.</text>
</comment>
<evidence type="ECO:0000256" key="3">
    <source>
        <dbReference type="ARBA" id="ARBA00012916"/>
    </source>
</evidence>
<evidence type="ECO:0000313" key="11">
    <source>
        <dbReference type="Proteomes" id="UP001279410"/>
    </source>
</evidence>
<evidence type="ECO:0000256" key="2">
    <source>
        <dbReference type="ARBA" id="ARBA00004775"/>
    </source>
</evidence>
<dbReference type="CDD" id="cd05009">
    <property type="entry name" value="SIS_GlmS_GlmD_2"/>
    <property type="match status" value="1"/>
</dbReference>
<name>A0AAD3N8Z6_LATJO</name>
<feature type="domain" description="SIS" evidence="9">
    <location>
        <begin position="399"/>
        <end position="538"/>
    </location>
</feature>
<dbReference type="SUPFAM" id="SSF53697">
    <property type="entry name" value="SIS domain"/>
    <property type="match status" value="1"/>
</dbReference>
<dbReference type="InterPro" id="IPR026759">
    <property type="entry name" value="P33MONOX"/>
</dbReference>
<dbReference type="FunFam" id="3.40.50.10490:FF:000126">
    <property type="entry name" value="Glutamine--fructose-6-phosphate aminotransferase [isomerizing] 1"/>
    <property type="match status" value="1"/>
</dbReference>
<reference evidence="10" key="1">
    <citation type="submission" date="2022-08" db="EMBL/GenBank/DDBJ databases">
        <title>Genome sequencing of akame (Lates japonicus).</title>
        <authorList>
            <person name="Hashiguchi Y."/>
            <person name="Takahashi H."/>
        </authorList>
    </citation>
    <scope>NUCLEOTIDE SEQUENCE</scope>
    <source>
        <strain evidence="10">Kochi</strain>
    </source>
</reference>
<feature type="domain" description="SIS" evidence="9">
    <location>
        <begin position="570"/>
        <end position="711"/>
    </location>
</feature>
<dbReference type="PANTHER" id="PTHR10937:SF10">
    <property type="entry name" value="GLUTAMINE--FRUCTOSE-6-PHOSPHATE AMINOTRANSFERASE [ISOMERIZING] 2"/>
    <property type="match status" value="1"/>
</dbReference>
<dbReference type="CDD" id="cd05008">
    <property type="entry name" value="SIS_GlmS_GlmD_1"/>
    <property type="match status" value="1"/>
</dbReference>
<organism evidence="10 11">
    <name type="scientific">Lates japonicus</name>
    <name type="common">Japanese lates</name>
    <dbReference type="NCBI Taxonomy" id="270547"/>
    <lineage>
        <taxon>Eukaryota</taxon>
        <taxon>Metazoa</taxon>
        <taxon>Chordata</taxon>
        <taxon>Craniata</taxon>
        <taxon>Vertebrata</taxon>
        <taxon>Euteleostomi</taxon>
        <taxon>Actinopterygii</taxon>
        <taxon>Neopterygii</taxon>
        <taxon>Teleostei</taxon>
        <taxon>Neoteleostei</taxon>
        <taxon>Acanthomorphata</taxon>
        <taxon>Carangaria</taxon>
        <taxon>Carangaria incertae sedis</taxon>
        <taxon>Centropomidae</taxon>
        <taxon>Lates</taxon>
    </lineage>
</organism>
<gene>
    <name evidence="10" type="ORF">AKAME5_002134900</name>
</gene>
<comment type="catalytic activity">
    <reaction evidence="1">
        <text>D-fructose 6-phosphate + L-glutamine = D-glucosamine 6-phosphate + L-glutamate</text>
        <dbReference type="Rhea" id="RHEA:13237"/>
        <dbReference type="ChEBI" id="CHEBI:29985"/>
        <dbReference type="ChEBI" id="CHEBI:58359"/>
        <dbReference type="ChEBI" id="CHEBI:58725"/>
        <dbReference type="ChEBI" id="CHEBI:61527"/>
        <dbReference type="EC" id="2.6.1.16"/>
    </reaction>
</comment>
<dbReference type="AlphaFoldDB" id="A0AAD3N8Z6"/>
<dbReference type="InterPro" id="IPR046348">
    <property type="entry name" value="SIS_dom_sf"/>
</dbReference>
<evidence type="ECO:0000256" key="8">
    <source>
        <dbReference type="SAM" id="MobiDB-lite"/>
    </source>
</evidence>
<dbReference type="Pfam" id="PF01380">
    <property type="entry name" value="SIS"/>
    <property type="match status" value="2"/>
</dbReference>
<accession>A0AAD3N8Z6</accession>
<dbReference type="GO" id="GO:0006047">
    <property type="term" value="P:UDP-N-acetylglucosamine metabolic process"/>
    <property type="evidence" value="ECO:0007669"/>
    <property type="project" value="TreeGrafter"/>
</dbReference>
<dbReference type="GO" id="GO:0006002">
    <property type="term" value="P:fructose 6-phosphate metabolic process"/>
    <property type="evidence" value="ECO:0007669"/>
    <property type="project" value="TreeGrafter"/>
</dbReference>
<protein>
    <recommendedName>
        <fullName evidence="3">glutamine--fructose-6-phosphate transaminase (isomerizing)</fullName>
        <ecNumber evidence="3">2.6.1.16</ecNumber>
    </recommendedName>
</protein>
<dbReference type="NCBIfam" id="NF001484">
    <property type="entry name" value="PRK00331.1"/>
    <property type="match status" value="1"/>
</dbReference>
<evidence type="ECO:0000256" key="5">
    <source>
        <dbReference type="ARBA" id="ARBA00022679"/>
    </source>
</evidence>
<dbReference type="PROSITE" id="PS51464">
    <property type="entry name" value="SIS"/>
    <property type="match status" value="2"/>
</dbReference>
<dbReference type="NCBIfam" id="TIGR01135">
    <property type="entry name" value="glmS"/>
    <property type="match status" value="1"/>
</dbReference>
<evidence type="ECO:0000256" key="1">
    <source>
        <dbReference type="ARBA" id="ARBA00001031"/>
    </source>
</evidence>
<sequence length="721" mass="78858">MDSRQGDIPALESSTSSGLFCALSSPIGMTRRNISYDEHMDAPMHSPPPDLTVNILWKDPIIPQHKFRNAKEEGESSGKLLTFEAASPTKSPVPVVKAKATTLMSSLMIKQTHENLQRFEHQAGLTEAGYSHHKGLSAEETRFHRLGDGTLPQKLRNAGGDFKEDRLTTSAQSTPSGTPVVTPSVTPSVTPCVSPHTSPAVSRRSWFQLSPAPFLAIPDLSPNPSTDMGGNEGGGGERWSFFGTRSVVQKSPTDPGSDTSTGAFTALSKSLTVPSASPHVCEGEAKVAAYPQSAYLAAPTLRAIAIIEHTNKVLYLEDDDIAVVTGGKLSIHRVNRQAGEDPVRAIQTLQMKMQQIMKGNFDAFMQKEIFEQPESVVNTMRGRICFDSNTVILGGLKDHLKEIKRCRRLIMIGCGTSFHAAVATRQMLEELTELPVMVELASDFLDRNTPVFRDDVCFFISQSGETADTLMALRYCKERGALTVGITNTVGSSICRETDCGVHINAGPEIGVASTKAYTSQFVALIMFGLMMSEDRLSLQKRRLEIISGLRVLPELIKKVLSLDEKIKAIANELYQQRSLLVMGRGYNYATCLEGALKIKEITYMHSEGILAGELKHGPLALIDKHMPVIMVIMKDACYTKCQNALQQVTARSGRPIILCCQDDPEVTKNAYQTIELPHTVDCLQGILSVIPLQLLSFHLAVLRGYDVDCPRNLAKSVTVE</sequence>
<evidence type="ECO:0000259" key="9">
    <source>
        <dbReference type="PROSITE" id="PS51464"/>
    </source>
</evidence>
<keyword evidence="6" id="KW-0677">Repeat</keyword>
<dbReference type="FunFam" id="3.40.50.10490:FF:000001">
    <property type="entry name" value="Glutamine--fructose-6-phosphate aminotransferase [isomerizing]"/>
    <property type="match status" value="1"/>
</dbReference>
<dbReference type="InterPro" id="IPR005855">
    <property type="entry name" value="GFAT"/>
</dbReference>
<comment type="caution">
    <text evidence="10">The sequence shown here is derived from an EMBL/GenBank/DDBJ whole genome shotgun (WGS) entry which is preliminary data.</text>
</comment>
<dbReference type="PANTHER" id="PTHR10937">
    <property type="entry name" value="GLUCOSAMINE--FRUCTOSE-6-PHOSPHATE AMINOTRANSFERASE, ISOMERIZING"/>
    <property type="match status" value="1"/>
</dbReference>